<comment type="caution">
    <text evidence="1">The sequence shown here is derived from an EMBL/GenBank/DDBJ whole genome shotgun (WGS) entry which is preliminary data.</text>
</comment>
<name>A0ABW2URJ2_9BACI</name>
<dbReference type="Proteomes" id="UP001596620">
    <property type="component" value="Unassembled WGS sequence"/>
</dbReference>
<organism evidence="1 2">
    <name type="scientific">Lentibacillus kimchii</name>
    <dbReference type="NCBI Taxonomy" id="1542911"/>
    <lineage>
        <taxon>Bacteria</taxon>
        <taxon>Bacillati</taxon>
        <taxon>Bacillota</taxon>
        <taxon>Bacilli</taxon>
        <taxon>Bacillales</taxon>
        <taxon>Bacillaceae</taxon>
        <taxon>Lentibacillus</taxon>
    </lineage>
</organism>
<accession>A0ABW2URJ2</accession>
<dbReference type="RefSeq" id="WP_382357133.1">
    <property type="nucleotide sequence ID" value="NZ_JBHTGR010000001.1"/>
</dbReference>
<reference evidence="2" key="1">
    <citation type="journal article" date="2019" name="Int. J. Syst. Evol. Microbiol.">
        <title>The Global Catalogue of Microorganisms (GCM) 10K type strain sequencing project: providing services to taxonomists for standard genome sequencing and annotation.</title>
        <authorList>
            <consortium name="The Broad Institute Genomics Platform"/>
            <consortium name="The Broad Institute Genome Sequencing Center for Infectious Disease"/>
            <person name="Wu L."/>
            <person name="Ma J."/>
        </authorList>
    </citation>
    <scope>NUCLEOTIDE SEQUENCE [LARGE SCALE GENOMIC DNA]</scope>
    <source>
        <strain evidence="2">JCM 30234</strain>
    </source>
</reference>
<sequence length="134" mass="15576">MKTFKLISLKIIDNDMLEEPVTLLDGLIINREDEKNQWVIEAYVDQSYLAFFQNMYDSENDVLIEVKITKENNTPATFMTSVIDVNLIGDKMNVLFIGTIVDQRKEIIEEELKSLIEQGYQGEALLHKFKEQID</sequence>
<evidence type="ECO:0000313" key="2">
    <source>
        <dbReference type="Proteomes" id="UP001596620"/>
    </source>
</evidence>
<gene>
    <name evidence="1" type="ORF">ACFQU8_00170</name>
</gene>
<dbReference type="InterPro" id="IPR025573">
    <property type="entry name" value="YwpF"/>
</dbReference>
<dbReference type="Pfam" id="PF14183">
    <property type="entry name" value="YwpF"/>
    <property type="match status" value="1"/>
</dbReference>
<proteinExistence type="predicted"/>
<evidence type="ECO:0000313" key="1">
    <source>
        <dbReference type="EMBL" id="MFC7745653.1"/>
    </source>
</evidence>
<keyword evidence="2" id="KW-1185">Reference proteome</keyword>
<protein>
    <submittedName>
        <fullName evidence="1">YwpF family protein</fullName>
    </submittedName>
</protein>
<dbReference type="EMBL" id="JBHTGR010000001">
    <property type="protein sequence ID" value="MFC7745653.1"/>
    <property type="molecule type" value="Genomic_DNA"/>
</dbReference>